<dbReference type="GO" id="GO:0046983">
    <property type="term" value="F:protein dimerization activity"/>
    <property type="evidence" value="ECO:0007669"/>
    <property type="project" value="InterPro"/>
</dbReference>
<dbReference type="Gene3D" id="1.10.10.10">
    <property type="entry name" value="Winged helix-like DNA-binding domain superfamily/Winged helix DNA-binding domain"/>
    <property type="match status" value="1"/>
</dbReference>
<dbReference type="PANTHER" id="PTHR33238">
    <property type="entry name" value="IRON (METAL) DEPENDENT REPRESSOR, DTXR FAMILY"/>
    <property type="match status" value="1"/>
</dbReference>
<name>A0A382LF93_9ZZZZ</name>
<dbReference type="SMART" id="SM00529">
    <property type="entry name" value="HTH_DTXR"/>
    <property type="match status" value="1"/>
</dbReference>
<accession>A0A382LF93</accession>
<dbReference type="InterPro" id="IPR001367">
    <property type="entry name" value="Fe_dep_repressor"/>
</dbReference>
<protein>
    <recommendedName>
        <fullName evidence="1">Iron dependent repressor metal binding and dimerisation domain-containing protein</fullName>
    </recommendedName>
</protein>
<dbReference type="AlphaFoldDB" id="A0A382LF93"/>
<dbReference type="InterPro" id="IPR036421">
    <property type="entry name" value="Fe_dep_repressor_sf"/>
</dbReference>
<dbReference type="Pfam" id="PF02742">
    <property type="entry name" value="Fe_dep_repr_C"/>
    <property type="match status" value="1"/>
</dbReference>
<evidence type="ECO:0000313" key="2">
    <source>
        <dbReference type="EMBL" id="SVC35534.1"/>
    </source>
</evidence>
<organism evidence="2">
    <name type="scientific">marine metagenome</name>
    <dbReference type="NCBI Taxonomy" id="408172"/>
    <lineage>
        <taxon>unclassified sequences</taxon>
        <taxon>metagenomes</taxon>
        <taxon>ecological metagenomes</taxon>
    </lineage>
</organism>
<evidence type="ECO:0000259" key="1">
    <source>
        <dbReference type="Pfam" id="PF02742"/>
    </source>
</evidence>
<dbReference type="InterPro" id="IPR022689">
    <property type="entry name" value="Iron_dep_repressor"/>
</dbReference>
<dbReference type="InterPro" id="IPR050536">
    <property type="entry name" value="DtxR_MntR_Metal-Reg"/>
</dbReference>
<feature type="domain" description="Iron dependent repressor metal binding and dimerisation" evidence="1">
    <location>
        <begin position="23"/>
        <end position="78"/>
    </location>
</feature>
<dbReference type="EMBL" id="UINC01086772">
    <property type="protein sequence ID" value="SVC35534.1"/>
    <property type="molecule type" value="Genomic_DNA"/>
</dbReference>
<reference evidence="2" key="1">
    <citation type="submission" date="2018-05" db="EMBL/GenBank/DDBJ databases">
        <authorList>
            <person name="Lanie J.A."/>
            <person name="Ng W.-L."/>
            <person name="Kazmierczak K.M."/>
            <person name="Andrzejewski T.M."/>
            <person name="Davidsen T.M."/>
            <person name="Wayne K.J."/>
            <person name="Tettelin H."/>
            <person name="Glass J.I."/>
            <person name="Rusch D."/>
            <person name="Podicherti R."/>
            <person name="Tsui H.-C.T."/>
            <person name="Winkler M.E."/>
        </authorList>
    </citation>
    <scope>NUCLEOTIDE SEQUENCE</scope>
</reference>
<gene>
    <name evidence="2" type="ORF">METZ01_LOCUS288388</name>
</gene>
<feature type="non-terminal residue" evidence="2">
    <location>
        <position position="1"/>
    </location>
</feature>
<dbReference type="GO" id="GO:0003700">
    <property type="term" value="F:DNA-binding transcription factor activity"/>
    <property type="evidence" value="ECO:0007669"/>
    <property type="project" value="InterPro"/>
</dbReference>
<dbReference type="GO" id="GO:0046914">
    <property type="term" value="F:transition metal ion binding"/>
    <property type="evidence" value="ECO:0007669"/>
    <property type="project" value="InterPro"/>
</dbReference>
<proteinExistence type="predicted"/>
<sequence>KNLKEKGFLEEDRNRFLRLSEPGNRLTHSIRSHRHIMITFFRDVLHINPEQAEIDACKIEHLISTETAEHLLSFLQFLMCGSPQAKAFLDRYWDSKNELCDLASCAVCHDAGECLLGPIETQTEDTTD</sequence>
<dbReference type="InterPro" id="IPR036388">
    <property type="entry name" value="WH-like_DNA-bd_sf"/>
</dbReference>
<dbReference type="SUPFAM" id="SSF47979">
    <property type="entry name" value="Iron-dependent repressor protein, dimerization domain"/>
    <property type="match status" value="1"/>
</dbReference>
<dbReference type="PANTHER" id="PTHR33238:SF7">
    <property type="entry name" value="IRON-DEPENDENT TRANSCRIPTIONAL REGULATOR"/>
    <property type="match status" value="1"/>
</dbReference>